<accession>A0A6H2DKG5</accession>
<proteinExistence type="predicted"/>
<keyword evidence="3" id="KW-0472">Membrane</keyword>
<evidence type="ECO:0000313" key="6">
    <source>
        <dbReference type="Proteomes" id="UP000501600"/>
    </source>
</evidence>
<dbReference type="Gene3D" id="3.30.70.270">
    <property type="match status" value="1"/>
</dbReference>
<gene>
    <name evidence="5" type="ORF">HF685_04835</name>
</gene>
<comment type="catalytic activity">
    <reaction evidence="2">
        <text>2 GTP = 3',3'-c-di-GMP + 2 diphosphate</text>
        <dbReference type="Rhea" id="RHEA:24898"/>
        <dbReference type="ChEBI" id="CHEBI:33019"/>
        <dbReference type="ChEBI" id="CHEBI:37565"/>
        <dbReference type="ChEBI" id="CHEBI:58805"/>
        <dbReference type="EC" id="2.7.7.65"/>
    </reaction>
</comment>
<dbReference type="KEGG" id="phao:HF685_04835"/>
<feature type="transmembrane region" description="Helical" evidence="3">
    <location>
        <begin position="175"/>
        <end position="194"/>
    </location>
</feature>
<keyword evidence="3" id="KW-0812">Transmembrane</keyword>
<evidence type="ECO:0000256" key="1">
    <source>
        <dbReference type="ARBA" id="ARBA00012528"/>
    </source>
</evidence>
<dbReference type="EC" id="2.7.7.65" evidence="1"/>
<dbReference type="PANTHER" id="PTHR45138:SF9">
    <property type="entry name" value="DIGUANYLATE CYCLASE DGCM-RELATED"/>
    <property type="match status" value="1"/>
</dbReference>
<evidence type="ECO:0000313" key="5">
    <source>
        <dbReference type="EMBL" id="QJB68688.1"/>
    </source>
</evidence>
<name>A0A6H2DKG5_9SPHN</name>
<dbReference type="GO" id="GO:1902201">
    <property type="term" value="P:negative regulation of bacterial-type flagellum-dependent cell motility"/>
    <property type="evidence" value="ECO:0007669"/>
    <property type="project" value="TreeGrafter"/>
</dbReference>
<feature type="domain" description="GGDEF" evidence="4">
    <location>
        <begin position="250"/>
        <end position="384"/>
    </location>
</feature>
<feature type="transmembrane region" description="Helical" evidence="3">
    <location>
        <begin position="96"/>
        <end position="120"/>
    </location>
</feature>
<keyword evidence="3" id="KW-1133">Transmembrane helix</keyword>
<dbReference type="CDD" id="cd01949">
    <property type="entry name" value="GGDEF"/>
    <property type="match status" value="1"/>
</dbReference>
<dbReference type="SUPFAM" id="SSF55073">
    <property type="entry name" value="Nucleotide cyclase"/>
    <property type="match status" value="1"/>
</dbReference>
<dbReference type="GO" id="GO:0043709">
    <property type="term" value="P:cell adhesion involved in single-species biofilm formation"/>
    <property type="evidence" value="ECO:0007669"/>
    <property type="project" value="TreeGrafter"/>
</dbReference>
<dbReference type="PANTHER" id="PTHR45138">
    <property type="entry name" value="REGULATORY COMPONENTS OF SENSORY TRANSDUCTION SYSTEM"/>
    <property type="match status" value="1"/>
</dbReference>
<feature type="transmembrane region" description="Helical" evidence="3">
    <location>
        <begin position="126"/>
        <end position="144"/>
    </location>
</feature>
<dbReference type="InterPro" id="IPR029787">
    <property type="entry name" value="Nucleotide_cyclase"/>
</dbReference>
<feature type="transmembrane region" description="Helical" evidence="3">
    <location>
        <begin position="151"/>
        <end position="169"/>
    </location>
</feature>
<dbReference type="InterPro" id="IPR043128">
    <property type="entry name" value="Rev_trsase/Diguanyl_cyclase"/>
</dbReference>
<dbReference type="RefSeq" id="WP_168818530.1">
    <property type="nucleotide sequence ID" value="NZ_CP051217.1"/>
</dbReference>
<organism evidence="5 6">
    <name type="scientific">Parasphingorhabdus halotolerans</name>
    <dbReference type="NCBI Taxonomy" id="2725558"/>
    <lineage>
        <taxon>Bacteria</taxon>
        <taxon>Pseudomonadati</taxon>
        <taxon>Pseudomonadota</taxon>
        <taxon>Alphaproteobacteria</taxon>
        <taxon>Sphingomonadales</taxon>
        <taxon>Sphingomonadaceae</taxon>
        <taxon>Parasphingorhabdus</taxon>
    </lineage>
</organism>
<dbReference type="NCBIfam" id="TIGR00254">
    <property type="entry name" value="GGDEF"/>
    <property type="match status" value="1"/>
</dbReference>
<dbReference type="GO" id="GO:0005886">
    <property type="term" value="C:plasma membrane"/>
    <property type="evidence" value="ECO:0007669"/>
    <property type="project" value="TreeGrafter"/>
</dbReference>
<dbReference type="Pfam" id="PF00990">
    <property type="entry name" value="GGDEF"/>
    <property type="match status" value="1"/>
</dbReference>
<dbReference type="AlphaFoldDB" id="A0A6H2DKG5"/>
<dbReference type="EMBL" id="CP051217">
    <property type="protein sequence ID" value="QJB68688.1"/>
    <property type="molecule type" value="Genomic_DNA"/>
</dbReference>
<sequence length="399" mass="42637">MAMALEQKSDRHRMVSDSEVSRQLLRDGLERRVAGQLSVMVPVGVIAWLADNLPNTSTIWLLLGLQCIAQGAIAVTSQRLRKVLESKPFPRIRHNLWMFAEAAAGAIWAIILLYIGPIIGSSDAALTAWITILVSMTVSVLLAAPIAGIAFPLLGGFAAAVVTCALALGFPLSNFSSPALTFMIAGLFVIIKAINLQAHKSCRAQIEVVRLSERLEQELDRTSWLSRHDSLTGLLNSAAMKEHIATLAGRQIAVMLLDIDKFKAINDQFGHDRGDSVLHAVGHCLSETLANAAPEAIAARWGGEEFLVAIPQSTAIQPAAIAEQLRLAIAKLRDENWPTELTVTASFGVASGTAQAFSDLFKCADAAMYVAKAQGRNRVVCADSDTGADAGAEPIARVA</sequence>
<dbReference type="Proteomes" id="UP000501600">
    <property type="component" value="Chromosome"/>
</dbReference>
<evidence type="ECO:0000259" key="4">
    <source>
        <dbReference type="PROSITE" id="PS50887"/>
    </source>
</evidence>
<dbReference type="SMART" id="SM00267">
    <property type="entry name" value="GGDEF"/>
    <property type="match status" value="1"/>
</dbReference>
<evidence type="ECO:0000256" key="3">
    <source>
        <dbReference type="SAM" id="Phobius"/>
    </source>
</evidence>
<dbReference type="PROSITE" id="PS50887">
    <property type="entry name" value="GGDEF"/>
    <property type="match status" value="1"/>
</dbReference>
<reference evidence="5 6" key="1">
    <citation type="submission" date="2020-04" db="EMBL/GenBank/DDBJ databases">
        <title>Genome sequence for Sphingorhabdus sp. strain M1.</title>
        <authorList>
            <person name="Park S.-J."/>
        </authorList>
    </citation>
    <scope>NUCLEOTIDE SEQUENCE [LARGE SCALE GENOMIC DNA]</scope>
    <source>
        <strain evidence="5 6">JK6</strain>
    </source>
</reference>
<evidence type="ECO:0000256" key="2">
    <source>
        <dbReference type="ARBA" id="ARBA00034247"/>
    </source>
</evidence>
<dbReference type="InterPro" id="IPR050469">
    <property type="entry name" value="Diguanylate_Cyclase"/>
</dbReference>
<protein>
    <recommendedName>
        <fullName evidence="1">diguanylate cyclase</fullName>
        <ecNumber evidence="1">2.7.7.65</ecNumber>
    </recommendedName>
</protein>
<dbReference type="GO" id="GO:0052621">
    <property type="term" value="F:diguanylate cyclase activity"/>
    <property type="evidence" value="ECO:0007669"/>
    <property type="project" value="UniProtKB-EC"/>
</dbReference>
<dbReference type="InterPro" id="IPR000160">
    <property type="entry name" value="GGDEF_dom"/>
</dbReference>
<keyword evidence="6" id="KW-1185">Reference proteome</keyword>